<feature type="region of interest" description="Disordered" evidence="1">
    <location>
        <begin position="1"/>
        <end position="61"/>
    </location>
</feature>
<accession>A0A9N9SL99</accession>
<dbReference type="InterPro" id="IPR011011">
    <property type="entry name" value="Znf_FYVE_PHD"/>
</dbReference>
<reference evidence="2" key="1">
    <citation type="submission" date="2022-01" db="EMBL/GenBank/DDBJ databases">
        <authorList>
            <person name="King R."/>
        </authorList>
    </citation>
    <scope>NUCLEOTIDE SEQUENCE</scope>
</reference>
<feature type="region of interest" description="Disordered" evidence="1">
    <location>
        <begin position="100"/>
        <end position="144"/>
    </location>
</feature>
<evidence type="ECO:0000313" key="2">
    <source>
        <dbReference type="EMBL" id="CAG9822249.1"/>
    </source>
</evidence>
<gene>
    <name evidence="2" type="ORF">PHAECO_LOCUS9154</name>
</gene>
<sequence>MEQDAEARHGSNSTVENPSHPPTPPRFPTVQTTNTRIWSPQPGCSHDPDTATVETDPTPGKLLDNVISPVPGTSAKAVVKTRGRQLATILNSLQRIEIQKDKQNTKRKNRYQIHKRPVVEQKKQLESSDSDSEGPVLQESDVSAEEWDENECVGCGENYFETTKLEVWLKCVNCNRWFHNGCSKFL</sequence>
<keyword evidence="3" id="KW-1185">Reference proteome</keyword>
<feature type="compositionally biased region" description="Basic residues" evidence="1">
    <location>
        <begin position="105"/>
        <end position="116"/>
    </location>
</feature>
<dbReference type="AlphaFoldDB" id="A0A9N9SL99"/>
<name>A0A9N9SL99_PHACE</name>
<evidence type="ECO:0000313" key="3">
    <source>
        <dbReference type="Proteomes" id="UP001153737"/>
    </source>
</evidence>
<feature type="compositionally biased region" description="Basic and acidic residues" evidence="1">
    <location>
        <begin position="117"/>
        <end position="126"/>
    </location>
</feature>
<evidence type="ECO:0008006" key="4">
    <source>
        <dbReference type="Google" id="ProtNLM"/>
    </source>
</evidence>
<dbReference type="SUPFAM" id="SSF57903">
    <property type="entry name" value="FYVE/PHD zinc finger"/>
    <property type="match status" value="1"/>
</dbReference>
<dbReference type="Proteomes" id="UP001153737">
    <property type="component" value="Chromosome 5"/>
</dbReference>
<reference evidence="2" key="2">
    <citation type="submission" date="2022-10" db="EMBL/GenBank/DDBJ databases">
        <authorList>
            <consortium name="ENA_rothamsted_submissions"/>
            <consortium name="culmorum"/>
            <person name="King R."/>
        </authorList>
    </citation>
    <scope>NUCLEOTIDE SEQUENCE</scope>
</reference>
<proteinExistence type="predicted"/>
<dbReference type="EMBL" id="OU896711">
    <property type="protein sequence ID" value="CAG9822249.1"/>
    <property type="molecule type" value="Genomic_DNA"/>
</dbReference>
<protein>
    <recommendedName>
        <fullName evidence="4">Zinc finger PHD-type domain-containing protein</fullName>
    </recommendedName>
</protein>
<organism evidence="2 3">
    <name type="scientific">Phaedon cochleariae</name>
    <name type="common">Mustard beetle</name>
    <dbReference type="NCBI Taxonomy" id="80249"/>
    <lineage>
        <taxon>Eukaryota</taxon>
        <taxon>Metazoa</taxon>
        <taxon>Ecdysozoa</taxon>
        <taxon>Arthropoda</taxon>
        <taxon>Hexapoda</taxon>
        <taxon>Insecta</taxon>
        <taxon>Pterygota</taxon>
        <taxon>Neoptera</taxon>
        <taxon>Endopterygota</taxon>
        <taxon>Coleoptera</taxon>
        <taxon>Polyphaga</taxon>
        <taxon>Cucujiformia</taxon>
        <taxon>Chrysomeloidea</taxon>
        <taxon>Chrysomelidae</taxon>
        <taxon>Chrysomelinae</taxon>
        <taxon>Chrysomelini</taxon>
        <taxon>Phaedon</taxon>
    </lineage>
</organism>
<dbReference type="OrthoDB" id="6776709at2759"/>
<evidence type="ECO:0000256" key="1">
    <source>
        <dbReference type="SAM" id="MobiDB-lite"/>
    </source>
</evidence>